<keyword evidence="2 4" id="KW-0808">Transferase</keyword>
<evidence type="ECO:0000313" key="4">
    <source>
        <dbReference type="EMBL" id="MBB4929873.1"/>
    </source>
</evidence>
<accession>A0A7W7RDX4</accession>
<dbReference type="Proteomes" id="UP000523007">
    <property type="component" value="Unassembled WGS sequence"/>
</dbReference>
<dbReference type="Gene3D" id="3.40.50.150">
    <property type="entry name" value="Vaccinia Virus protein VP39"/>
    <property type="match status" value="1"/>
</dbReference>
<reference evidence="4 5" key="1">
    <citation type="submission" date="2020-08" db="EMBL/GenBank/DDBJ databases">
        <title>Sequencing the genomes of 1000 actinobacteria strains.</title>
        <authorList>
            <person name="Klenk H.-P."/>
        </authorList>
    </citation>
    <scope>NUCLEOTIDE SEQUENCE [LARGE SCALE GENOMIC DNA]</scope>
    <source>
        <strain evidence="4 5">DSM 102030</strain>
    </source>
</reference>
<evidence type="ECO:0000256" key="3">
    <source>
        <dbReference type="ARBA" id="ARBA00022691"/>
    </source>
</evidence>
<keyword evidence="1 4" id="KW-0489">Methyltransferase</keyword>
<keyword evidence="3" id="KW-0949">S-adenosyl-L-methionine</keyword>
<dbReference type="GO" id="GO:0032259">
    <property type="term" value="P:methylation"/>
    <property type="evidence" value="ECO:0007669"/>
    <property type="project" value="UniProtKB-KW"/>
</dbReference>
<evidence type="ECO:0000313" key="5">
    <source>
        <dbReference type="Proteomes" id="UP000523007"/>
    </source>
</evidence>
<evidence type="ECO:0000256" key="1">
    <source>
        <dbReference type="ARBA" id="ARBA00022603"/>
    </source>
</evidence>
<gene>
    <name evidence="4" type="ORF">F4561_000693</name>
</gene>
<organism evidence="4 5">
    <name type="scientific">Lipingzhangella halophila</name>
    <dbReference type="NCBI Taxonomy" id="1783352"/>
    <lineage>
        <taxon>Bacteria</taxon>
        <taxon>Bacillati</taxon>
        <taxon>Actinomycetota</taxon>
        <taxon>Actinomycetes</taxon>
        <taxon>Streptosporangiales</taxon>
        <taxon>Nocardiopsidaceae</taxon>
        <taxon>Lipingzhangella</taxon>
    </lineage>
</organism>
<protein>
    <submittedName>
        <fullName evidence="4">Putative O-methyltransferase YrrM</fullName>
    </submittedName>
</protein>
<dbReference type="AlphaFoldDB" id="A0A7W7RDX4"/>
<dbReference type="InterPro" id="IPR029063">
    <property type="entry name" value="SAM-dependent_MTases_sf"/>
</dbReference>
<dbReference type="Pfam" id="PF01596">
    <property type="entry name" value="Methyltransf_3"/>
    <property type="match status" value="1"/>
</dbReference>
<dbReference type="InterPro" id="IPR002935">
    <property type="entry name" value="SAM_O-MeTrfase"/>
</dbReference>
<keyword evidence="5" id="KW-1185">Reference proteome</keyword>
<dbReference type="PANTHER" id="PTHR43167:SF1">
    <property type="entry name" value="PUTATIVE (AFU_ORTHOLOGUE AFUA_6G01830)-RELATED"/>
    <property type="match status" value="1"/>
</dbReference>
<dbReference type="CDD" id="cd02440">
    <property type="entry name" value="AdoMet_MTases"/>
    <property type="match status" value="1"/>
</dbReference>
<sequence length="270" mass="28451">MGHRVMAAAARPRSFSTARGRVSGCGCVRDPDPFTVPAPRGRSQSRSLTAREAVIASRDDTLAHIEQYVAEDATLTSARRAGQQAEIGPISAASGAALRFLAAAIGARAVVEVGTGCGSSGIWLLRGMRHDGILTSVDVEPEYQESAREAYRNAGFPANRARLIQGSALEVLPRLTDSAYDLVFVDAMRAEYPRFLTEAMRLLRTGGVVVFNHALDATPLSDGPLSASDPATAAVREVGQLIRDDDTLMPLLLPVGEGLLAAIVSPTTAG</sequence>
<name>A0A7W7RDX4_9ACTN</name>
<dbReference type="EMBL" id="JACHJT010000001">
    <property type="protein sequence ID" value="MBB4929873.1"/>
    <property type="molecule type" value="Genomic_DNA"/>
</dbReference>
<dbReference type="SUPFAM" id="SSF53335">
    <property type="entry name" value="S-adenosyl-L-methionine-dependent methyltransferases"/>
    <property type="match status" value="1"/>
</dbReference>
<proteinExistence type="predicted"/>
<dbReference type="GO" id="GO:0008171">
    <property type="term" value="F:O-methyltransferase activity"/>
    <property type="evidence" value="ECO:0007669"/>
    <property type="project" value="InterPro"/>
</dbReference>
<evidence type="ECO:0000256" key="2">
    <source>
        <dbReference type="ARBA" id="ARBA00022679"/>
    </source>
</evidence>
<dbReference type="PROSITE" id="PS51682">
    <property type="entry name" value="SAM_OMT_I"/>
    <property type="match status" value="1"/>
</dbReference>
<dbReference type="PANTHER" id="PTHR43167">
    <property type="entry name" value="PUTATIVE (AFU_ORTHOLOGUE AFUA_6G01830)-RELATED"/>
    <property type="match status" value="1"/>
</dbReference>
<comment type="caution">
    <text evidence="4">The sequence shown here is derived from an EMBL/GenBank/DDBJ whole genome shotgun (WGS) entry which is preliminary data.</text>
</comment>